<dbReference type="SFLD" id="SFLDG01140">
    <property type="entry name" value="C2.B:_Phosphomannomutase_and_P"/>
    <property type="match status" value="1"/>
</dbReference>
<protein>
    <submittedName>
        <fullName evidence="1">Cof-like hydrolase</fullName>
    </submittedName>
</protein>
<dbReference type="AlphaFoldDB" id="A0A2P2BPL7"/>
<dbReference type="NCBIfam" id="TIGR00099">
    <property type="entry name" value="Cof-subfamily"/>
    <property type="match status" value="1"/>
</dbReference>
<dbReference type="PANTHER" id="PTHR10000:SF8">
    <property type="entry name" value="HAD SUPERFAMILY HYDROLASE-LIKE, TYPE 3"/>
    <property type="match status" value="1"/>
</dbReference>
<sequence length="260" mass="29963">MIKLIATDMDGTLLNNNNEIHHDFIDVFEKLQEKDIIFAAASGRQYFNLLKRFEDVKDKMMFIAENGTIVVYKGEEIFINSLDRNIAKELVNIGRNIENSNVILCGKNSAYIESTDEEFIKEVEKYYEKYEVVKDVNEIEDDILKVTICDFNGAQENSNKYYDDYREDLQVSISGKIWLDITNKGANKGMAIKAFQEKMGIDFNETMVFGDYLNDLEMMEAAYHSYAMENAHDDLKKVSRFIAKSNDDNGVLEAIKLNIL</sequence>
<dbReference type="GO" id="GO:0000287">
    <property type="term" value="F:magnesium ion binding"/>
    <property type="evidence" value="ECO:0007669"/>
    <property type="project" value="TreeGrafter"/>
</dbReference>
<dbReference type="EMBL" id="LN650648">
    <property type="protein sequence ID" value="CEI72293.1"/>
    <property type="molecule type" value="Genomic_DNA"/>
</dbReference>
<reference evidence="1 2" key="1">
    <citation type="submission" date="2014-09" db="EMBL/GenBank/DDBJ databases">
        <authorList>
            <person name="Hornung B.V."/>
        </authorList>
    </citation>
    <scope>NUCLEOTIDE SEQUENCE [LARGE SCALE GENOMIC DNA]</scope>
    <source>
        <strain evidence="1 2">FRIFI</strain>
    </source>
</reference>
<dbReference type="SFLD" id="SFLDS00003">
    <property type="entry name" value="Haloacid_Dehalogenase"/>
    <property type="match status" value="1"/>
</dbReference>
<dbReference type="GO" id="GO:0005829">
    <property type="term" value="C:cytosol"/>
    <property type="evidence" value="ECO:0007669"/>
    <property type="project" value="TreeGrafter"/>
</dbReference>
<dbReference type="SFLD" id="SFLDG01144">
    <property type="entry name" value="C2.B.4:_PGP_Like"/>
    <property type="match status" value="1"/>
</dbReference>
<dbReference type="Gene3D" id="3.30.1240.10">
    <property type="match status" value="1"/>
</dbReference>
<keyword evidence="2" id="KW-1185">Reference proteome</keyword>
<dbReference type="Proteomes" id="UP000245695">
    <property type="component" value="Chromosome 1"/>
</dbReference>
<evidence type="ECO:0000313" key="1">
    <source>
        <dbReference type="EMBL" id="CEI72293.1"/>
    </source>
</evidence>
<dbReference type="PANTHER" id="PTHR10000">
    <property type="entry name" value="PHOSPHOSERINE PHOSPHATASE"/>
    <property type="match status" value="1"/>
</dbReference>
<dbReference type="InterPro" id="IPR000150">
    <property type="entry name" value="Cof"/>
</dbReference>
<dbReference type="InterPro" id="IPR023214">
    <property type="entry name" value="HAD_sf"/>
</dbReference>
<gene>
    <name evidence="1" type="ORF">FRIFI_0748</name>
</gene>
<dbReference type="SUPFAM" id="SSF56784">
    <property type="entry name" value="HAD-like"/>
    <property type="match status" value="1"/>
</dbReference>
<evidence type="ECO:0000313" key="2">
    <source>
        <dbReference type="Proteomes" id="UP000245695"/>
    </source>
</evidence>
<dbReference type="InterPro" id="IPR006379">
    <property type="entry name" value="HAD-SF_hydro_IIB"/>
</dbReference>
<accession>A0A2P2BPL7</accession>
<name>A0A2P2BPL7_9FIRM</name>
<dbReference type="RefSeq" id="WP_166505016.1">
    <property type="nucleotide sequence ID" value="NZ_LN650648.1"/>
</dbReference>
<dbReference type="CDD" id="cd07518">
    <property type="entry name" value="HAD_YbiV-Like"/>
    <property type="match status" value="1"/>
</dbReference>
<dbReference type="InterPro" id="IPR036412">
    <property type="entry name" value="HAD-like_sf"/>
</dbReference>
<proteinExistence type="predicted"/>
<dbReference type="KEGG" id="rhom:FRIFI_0748"/>
<dbReference type="GO" id="GO:0016791">
    <property type="term" value="F:phosphatase activity"/>
    <property type="evidence" value="ECO:0007669"/>
    <property type="project" value="UniProtKB-ARBA"/>
</dbReference>
<dbReference type="Pfam" id="PF08282">
    <property type="entry name" value="Hydrolase_3"/>
    <property type="match status" value="1"/>
</dbReference>
<dbReference type="Gene3D" id="3.40.50.1000">
    <property type="entry name" value="HAD superfamily/HAD-like"/>
    <property type="match status" value="1"/>
</dbReference>
<organism evidence="1 2">
    <name type="scientific">Romboutsia hominis</name>
    <dbReference type="NCBI Taxonomy" id="1507512"/>
    <lineage>
        <taxon>Bacteria</taxon>
        <taxon>Bacillati</taxon>
        <taxon>Bacillota</taxon>
        <taxon>Clostridia</taxon>
        <taxon>Peptostreptococcales</taxon>
        <taxon>Peptostreptococcaceae</taxon>
        <taxon>Romboutsia</taxon>
    </lineage>
</organism>
<keyword evidence="1" id="KW-0378">Hydrolase</keyword>
<dbReference type="PROSITE" id="PS01228">
    <property type="entry name" value="COF_1"/>
    <property type="match status" value="1"/>
</dbReference>
<dbReference type="NCBIfam" id="TIGR01484">
    <property type="entry name" value="HAD-SF-IIB"/>
    <property type="match status" value="1"/>
</dbReference>